<evidence type="ECO:0000313" key="2">
    <source>
        <dbReference type="Proteomes" id="UP001278766"/>
    </source>
</evidence>
<name>A0AAE0HLL4_9PEZI</name>
<comment type="caution">
    <text evidence="1">The sequence shown here is derived from an EMBL/GenBank/DDBJ whole genome shotgun (WGS) entry which is preliminary data.</text>
</comment>
<dbReference type="RefSeq" id="XP_062662321.1">
    <property type="nucleotide sequence ID" value="XM_062808839.1"/>
</dbReference>
<reference evidence="1" key="2">
    <citation type="submission" date="2023-06" db="EMBL/GenBank/DDBJ databases">
        <authorList>
            <consortium name="Lawrence Berkeley National Laboratory"/>
            <person name="Haridas S."/>
            <person name="Hensen N."/>
            <person name="Bonometti L."/>
            <person name="Westerberg I."/>
            <person name="Brannstrom I.O."/>
            <person name="Guillou S."/>
            <person name="Cros-Aarteil S."/>
            <person name="Calhoun S."/>
            <person name="Kuo A."/>
            <person name="Mondo S."/>
            <person name="Pangilinan J."/>
            <person name="Riley R."/>
            <person name="Labutti K."/>
            <person name="Andreopoulos B."/>
            <person name="Lipzen A."/>
            <person name="Chen C."/>
            <person name="Yanf M."/>
            <person name="Daum C."/>
            <person name="Ng V."/>
            <person name="Clum A."/>
            <person name="Steindorff A."/>
            <person name="Ohm R."/>
            <person name="Martin F."/>
            <person name="Silar P."/>
            <person name="Natvig D."/>
            <person name="Lalanne C."/>
            <person name="Gautier V."/>
            <person name="Ament-Velasquez S.L."/>
            <person name="Kruys A."/>
            <person name="Hutchinson M.I."/>
            <person name="Powell A.J."/>
            <person name="Barry K."/>
            <person name="Miller A.N."/>
            <person name="Grigoriev I.V."/>
            <person name="Debuchy R."/>
            <person name="Gladieux P."/>
            <person name="Thoren M.H."/>
            <person name="Johannesson H."/>
        </authorList>
    </citation>
    <scope>NUCLEOTIDE SEQUENCE</scope>
    <source>
        <strain evidence="1">CBS 168.71</strain>
    </source>
</reference>
<organism evidence="1 2">
    <name type="scientific">Chaetomium fimeti</name>
    <dbReference type="NCBI Taxonomy" id="1854472"/>
    <lineage>
        <taxon>Eukaryota</taxon>
        <taxon>Fungi</taxon>
        <taxon>Dikarya</taxon>
        <taxon>Ascomycota</taxon>
        <taxon>Pezizomycotina</taxon>
        <taxon>Sordariomycetes</taxon>
        <taxon>Sordariomycetidae</taxon>
        <taxon>Sordariales</taxon>
        <taxon>Chaetomiaceae</taxon>
        <taxon>Chaetomium</taxon>
    </lineage>
</organism>
<dbReference type="Proteomes" id="UP001278766">
    <property type="component" value="Unassembled WGS sequence"/>
</dbReference>
<protein>
    <submittedName>
        <fullName evidence="1">Uncharacterized protein</fullName>
    </submittedName>
</protein>
<sequence length="116" mass="13744">MHQRNNHRYFLVAQFLESVLSPLAVCQEVLASCLIMYLIPCNYWLNKVVGCMLNLLNRTSFTLVIVFPRINITSLTTWIRRRTGTLPESLIFPWWFLINNNTRSYRTMQSRVTTWS</sequence>
<dbReference type="EMBL" id="JAUEPN010000002">
    <property type="protein sequence ID" value="KAK3298807.1"/>
    <property type="molecule type" value="Genomic_DNA"/>
</dbReference>
<proteinExistence type="predicted"/>
<reference evidence="1" key="1">
    <citation type="journal article" date="2023" name="Mol. Phylogenet. Evol.">
        <title>Genome-scale phylogeny and comparative genomics of the fungal order Sordariales.</title>
        <authorList>
            <person name="Hensen N."/>
            <person name="Bonometti L."/>
            <person name="Westerberg I."/>
            <person name="Brannstrom I.O."/>
            <person name="Guillou S."/>
            <person name="Cros-Aarteil S."/>
            <person name="Calhoun S."/>
            <person name="Haridas S."/>
            <person name="Kuo A."/>
            <person name="Mondo S."/>
            <person name="Pangilinan J."/>
            <person name="Riley R."/>
            <person name="LaButti K."/>
            <person name="Andreopoulos B."/>
            <person name="Lipzen A."/>
            <person name="Chen C."/>
            <person name="Yan M."/>
            <person name="Daum C."/>
            <person name="Ng V."/>
            <person name="Clum A."/>
            <person name="Steindorff A."/>
            <person name="Ohm R.A."/>
            <person name="Martin F."/>
            <person name="Silar P."/>
            <person name="Natvig D.O."/>
            <person name="Lalanne C."/>
            <person name="Gautier V."/>
            <person name="Ament-Velasquez S.L."/>
            <person name="Kruys A."/>
            <person name="Hutchinson M.I."/>
            <person name="Powell A.J."/>
            <person name="Barry K."/>
            <person name="Miller A.N."/>
            <person name="Grigoriev I.V."/>
            <person name="Debuchy R."/>
            <person name="Gladieux P."/>
            <person name="Hiltunen Thoren M."/>
            <person name="Johannesson H."/>
        </authorList>
    </citation>
    <scope>NUCLEOTIDE SEQUENCE</scope>
    <source>
        <strain evidence="1">CBS 168.71</strain>
    </source>
</reference>
<evidence type="ECO:0000313" key="1">
    <source>
        <dbReference type="EMBL" id="KAK3298807.1"/>
    </source>
</evidence>
<keyword evidence="2" id="KW-1185">Reference proteome</keyword>
<dbReference type="AlphaFoldDB" id="A0AAE0HLL4"/>
<gene>
    <name evidence="1" type="ORF">B0H64DRAFT_82797</name>
</gene>
<dbReference type="GeneID" id="87845787"/>
<accession>A0AAE0HLL4</accession>